<keyword evidence="3" id="KW-1185">Reference proteome</keyword>
<evidence type="ECO:0000313" key="3">
    <source>
        <dbReference type="Proteomes" id="UP000237682"/>
    </source>
</evidence>
<feature type="compositionally biased region" description="Basic and acidic residues" evidence="1">
    <location>
        <begin position="7"/>
        <end position="26"/>
    </location>
</feature>
<dbReference type="RefSeq" id="WP_105861737.1">
    <property type="nucleotide sequence ID" value="NZ_PUEJ01000003.1"/>
</dbReference>
<dbReference type="AlphaFoldDB" id="A0A2S9QFG0"/>
<accession>A0A2S9QFG0</accession>
<evidence type="ECO:0000313" key="2">
    <source>
        <dbReference type="EMBL" id="PRH88072.1"/>
    </source>
</evidence>
<feature type="region of interest" description="Disordered" evidence="1">
    <location>
        <begin position="38"/>
        <end position="63"/>
    </location>
</feature>
<name>A0A2S9QFG0_9HYPH</name>
<organism evidence="2 3">
    <name type="scientific">Labrys okinawensis</name>
    <dbReference type="NCBI Taxonomy" id="346911"/>
    <lineage>
        <taxon>Bacteria</taxon>
        <taxon>Pseudomonadati</taxon>
        <taxon>Pseudomonadota</taxon>
        <taxon>Alphaproteobacteria</taxon>
        <taxon>Hyphomicrobiales</taxon>
        <taxon>Xanthobacteraceae</taxon>
        <taxon>Labrys</taxon>
    </lineage>
</organism>
<comment type="caution">
    <text evidence="2">The sequence shown here is derived from an EMBL/GenBank/DDBJ whole genome shotgun (WGS) entry which is preliminary data.</text>
</comment>
<proteinExistence type="predicted"/>
<evidence type="ECO:0000256" key="1">
    <source>
        <dbReference type="SAM" id="MobiDB-lite"/>
    </source>
</evidence>
<feature type="region of interest" description="Disordered" evidence="1">
    <location>
        <begin position="1"/>
        <end position="26"/>
    </location>
</feature>
<gene>
    <name evidence="2" type="ORF">C5L14_09280</name>
</gene>
<dbReference type="Proteomes" id="UP000237682">
    <property type="component" value="Unassembled WGS sequence"/>
</dbReference>
<dbReference type="OrthoDB" id="8454392at2"/>
<dbReference type="EMBL" id="PUEJ01000003">
    <property type="protein sequence ID" value="PRH88072.1"/>
    <property type="molecule type" value="Genomic_DNA"/>
</dbReference>
<protein>
    <submittedName>
        <fullName evidence="2">Uncharacterized protein</fullName>
    </submittedName>
</protein>
<reference evidence="2 3" key="1">
    <citation type="submission" date="2018-02" db="EMBL/GenBank/DDBJ databases">
        <title>Whole genome sequencing of endophytic bacterium.</title>
        <authorList>
            <person name="Eedara R."/>
            <person name="Podile A.R."/>
        </authorList>
    </citation>
    <scope>NUCLEOTIDE SEQUENCE [LARGE SCALE GENOMIC DNA]</scope>
    <source>
        <strain evidence="2 3">RP1T</strain>
    </source>
</reference>
<sequence>MSIVLHFPKEPKAPRPPSEQEAREHSAEILFFTGVRIERHVEDDRQSPQPRRGAGGGKRHRKA</sequence>